<dbReference type="PANTHER" id="PTHR30204">
    <property type="entry name" value="REDOX-CYCLING DRUG-SENSING TRANSCRIPTIONAL ACTIVATOR SOXR"/>
    <property type="match status" value="1"/>
</dbReference>
<dbReference type="InterPro" id="IPR047057">
    <property type="entry name" value="MerR_fam"/>
</dbReference>
<evidence type="ECO:0000259" key="2">
    <source>
        <dbReference type="PROSITE" id="PS50937"/>
    </source>
</evidence>
<dbReference type="Gene3D" id="1.10.1660.10">
    <property type="match status" value="1"/>
</dbReference>
<comment type="caution">
    <text evidence="3">The sequence shown here is derived from an EMBL/GenBank/DDBJ whole genome shotgun (WGS) entry which is preliminary data.</text>
</comment>
<keyword evidence="1" id="KW-0238">DNA-binding</keyword>
<proteinExistence type="predicted"/>
<evidence type="ECO:0000313" key="3">
    <source>
        <dbReference type="EMBL" id="GAA4062230.1"/>
    </source>
</evidence>
<dbReference type="InterPro" id="IPR009061">
    <property type="entry name" value="DNA-bd_dom_put_sf"/>
</dbReference>
<dbReference type="PANTHER" id="PTHR30204:SF97">
    <property type="entry name" value="MERR FAMILY REGULATORY PROTEIN"/>
    <property type="match status" value="1"/>
</dbReference>
<dbReference type="SMART" id="SM00422">
    <property type="entry name" value="HTH_MERR"/>
    <property type="match status" value="1"/>
</dbReference>
<feature type="domain" description="HTH merR-type" evidence="2">
    <location>
        <begin position="1"/>
        <end position="68"/>
    </location>
</feature>
<evidence type="ECO:0000313" key="4">
    <source>
        <dbReference type="Proteomes" id="UP001500683"/>
    </source>
</evidence>
<dbReference type="RefSeq" id="WP_344942580.1">
    <property type="nucleotide sequence ID" value="NZ_BAAAZG010000003.1"/>
</dbReference>
<dbReference type="EMBL" id="BAAAZG010000003">
    <property type="protein sequence ID" value="GAA4062230.1"/>
    <property type="molecule type" value="Genomic_DNA"/>
</dbReference>
<dbReference type="SUPFAM" id="SSF46955">
    <property type="entry name" value="Putative DNA-binding domain"/>
    <property type="match status" value="1"/>
</dbReference>
<reference evidence="4" key="1">
    <citation type="journal article" date="2019" name="Int. J. Syst. Evol. Microbiol.">
        <title>The Global Catalogue of Microorganisms (GCM) 10K type strain sequencing project: providing services to taxonomists for standard genome sequencing and annotation.</title>
        <authorList>
            <consortium name="The Broad Institute Genomics Platform"/>
            <consortium name="The Broad Institute Genome Sequencing Center for Infectious Disease"/>
            <person name="Wu L."/>
            <person name="Ma J."/>
        </authorList>
    </citation>
    <scope>NUCLEOTIDE SEQUENCE [LARGE SCALE GENOMIC DNA]</scope>
    <source>
        <strain evidence="4">JCM 16702</strain>
    </source>
</reference>
<name>A0ABP7V9W3_9ACTN</name>
<protein>
    <submittedName>
        <fullName evidence="3">MerR family transcriptional regulator</fullName>
    </submittedName>
</protein>
<evidence type="ECO:0000256" key="1">
    <source>
        <dbReference type="ARBA" id="ARBA00023125"/>
    </source>
</evidence>
<organism evidence="3 4">
    <name type="scientific">Actinomadura miaoliensis</name>
    <dbReference type="NCBI Taxonomy" id="430685"/>
    <lineage>
        <taxon>Bacteria</taxon>
        <taxon>Bacillati</taxon>
        <taxon>Actinomycetota</taxon>
        <taxon>Actinomycetes</taxon>
        <taxon>Streptosporangiales</taxon>
        <taxon>Thermomonosporaceae</taxon>
        <taxon>Actinomadura</taxon>
    </lineage>
</organism>
<keyword evidence="4" id="KW-1185">Reference proteome</keyword>
<dbReference type="InterPro" id="IPR000551">
    <property type="entry name" value="MerR-type_HTH_dom"/>
</dbReference>
<dbReference type="PRINTS" id="PR00040">
    <property type="entry name" value="HTHMERR"/>
</dbReference>
<dbReference type="Pfam" id="PF13411">
    <property type="entry name" value="MerR_1"/>
    <property type="match status" value="1"/>
</dbReference>
<dbReference type="Proteomes" id="UP001500683">
    <property type="component" value="Unassembled WGS sequence"/>
</dbReference>
<dbReference type="PROSITE" id="PS00552">
    <property type="entry name" value="HTH_MERR_1"/>
    <property type="match status" value="1"/>
</dbReference>
<accession>A0ABP7V9W3</accession>
<gene>
    <name evidence="3" type="ORF">GCM10022214_14350</name>
</gene>
<sequence>MRIGELSERTGVSRRSLRYYEEQGLVVSTRSPSGQRLYAEDQVHRVRLIQSFFAAGLSSRTIVEMLPCMTTRPTMRAAQDSMAVMLRERERLSATLDTVLAARAALDKLIDENSTYQAQLAAESSAR</sequence>
<dbReference type="PROSITE" id="PS50937">
    <property type="entry name" value="HTH_MERR_2"/>
    <property type="match status" value="1"/>
</dbReference>